<dbReference type="AlphaFoldDB" id="A0A484B569"/>
<protein>
    <recommendedName>
        <fullName evidence="4">Secreted protein</fullName>
    </recommendedName>
</protein>
<feature type="signal peptide" evidence="1">
    <location>
        <begin position="1"/>
        <end position="16"/>
    </location>
</feature>
<accession>A0A484B569</accession>
<reference evidence="2 3" key="1">
    <citation type="journal article" date="2019" name="J. Hered.">
        <title>An Improved Genome Assembly for Drosophila navojoa, the Basal Species in the mojavensis Cluster.</title>
        <authorList>
            <person name="Vanderlinde T."/>
            <person name="Dupim E.G."/>
            <person name="Nazario-Yepiz N.O."/>
            <person name="Carvalho A.B."/>
        </authorList>
    </citation>
    <scope>NUCLEOTIDE SEQUENCE [LARGE SCALE GENOMIC DNA]</scope>
    <source>
        <strain evidence="2">Navoj_Jal97</strain>
        <tissue evidence="2">Whole organism</tissue>
    </source>
</reference>
<sequence length="117" mass="13406">MLLLRLLLLLQQQSIMKDALRRMQMKRRKLPATRAASYLTDGLHKQMPKDTPAQCSKFSYVATRSCIALLLLLHHSAATSAQHHHHHHHRDYEQHNDYGTATGRSFYLIAGISFCAN</sequence>
<keyword evidence="1" id="KW-0732">Signal</keyword>
<feature type="chain" id="PRO_5019736790" description="Secreted protein" evidence="1">
    <location>
        <begin position="17"/>
        <end position="117"/>
    </location>
</feature>
<dbReference type="EMBL" id="LSRL02000157">
    <property type="protein sequence ID" value="TDG43432.1"/>
    <property type="molecule type" value="Genomic_DNA"/>
</dbReference>
<name>A0A484B569_DRONA</name>
<comment type="caution">
    <text evidence="2">The sequence shown here is derived from an EMBL/GenBank/DDBJ whole genome shotgun (WGS) entry which is preliminary data.</text>
</comment>
<evidence type="ECO:0000256" key="1">
    <source>
        <dbReference type="SAM" id="SignalP"/>
    </source>
</evidence>
<proteinExistence type="predicted"/>
<evidence type="ECO:0000313" key="3">
    <source>
        <dbReference type="Proteomes" id="UP000295192"/>
    </source>
</evidence>
<evidence type="ECO:0000313" key="2">
    <source>
        <dbReference type="EMBL" id="TDG43432.1"/>
    </source>
</evidence>
<keyword evidence="3" id="KW-1185">Reference proteome</keyword>
<gene>
    <name evidence="2" type="ORF">AWZ03_010156</name>
</gene>
<dbReference type="Proteomes" id="UP000295192">
    <property type="component" value="Unassembled WGS sequence"/>
</dbReference>
<evidence type="ECO:0008006" key="4">
    <source>
        <dbReference type="Google" id="ProtNLM"/>
    </source>
</evidence>
<organism evidence="2 3">
    <name type="scientific">Drosophila navojoa</name>
    <name type="common">Fruit fly</name>
    <dbReference type="NCBI Taxonomy" id="7232"/>
    <lineage>
        <taxon>Eukaryota</taxon>
        <taxon>Metazoa</taxon>
        <taxon>Ecdysozoa</taxon>
        <taxon>Arthropoda</taxon>
        <taxon>Hexapoda</taxon>
        <taxon>Insecta</taxon>
        <taxon>Pterygota</taxon>
        <taxon>Neoptera</taxon>
        <taxon>Endopterygota</taxon>
        <taxon>Diptera</taxon>
        <taxon>Brachycera</taxon>
        <taxon>Muscomorpha</taxon>
        <taxon>Ephydroidea</taxon>
        <taxon>Drosophilidae</taxon>
        <taxon>Drosophila</taxon>
    </lineage>
</organism>